<evidence type="ECO:0000313" key="3">
    <source>
        <dbReference type="EMBL" id="QGH02280.1"/>
    </source>
</evidence>
<keyword evidence="1" id="KW-0812">Transmembrane</keyword>
<reference evidence="3 4" key="1">
    <citation type="submission" date="2018-10" db="EMBL/GenBank/DDBJ databases">
        <title>Comparative Genomics Analysis of the Streptococcus dysgalactiae subspecies dysgalactiae.</title>
        <authorList>
            <person name="Koh T.H."/>
            <person name="Abdul Rahman N."/>
            <person name="Sessions O.M."/>
        </authorList>
    </citation>
    <scope>NUCLEOTIDE SEQUENCE [LARGE SCALE GENOMIC DNA]</scope>
    <source>
        <strain evidence="3 4">DB60705-15</strain>
    </source>
</reference>
<organism evidence="3 4">
    <name type="scientific">Streptococcus dysgalactiae subsp. dysgalactiae</name>
    <dbReference type="NCBI Taxonomy" id="99822"/>
    <lineage>
        <taxon>Bacteria</taxon>
        <taxon>Bacillati</taxon>
        <taxon>Bacillota</taxon>
        <taxon>Bacilli</taxon>
        <taxon>Lactobacillales</taxon>
        <taxon>Streptococcaceae</taxon>
        <taxon>Streptococcus</taxon>
    </lineage>
</organism>
<dbReference type="RefSeq" id="WP_155778530.1">
    <property type="nucleotide sequence ID" value="NZ_CP033165.1"/>
</dbReference>
<evidence type="ECO:0000256" key="1">
    <source>
        <dbReference type="SAM" id="Phobius"/>
    </source>
</evidence>
<keyword evidence="1" id="KW-1133">Transmembrane helix</keyword>
<dbReference type="GO" id="GO:0003677">
    <property type="term" value="F:DNA binding"/>
    <property type="evidence" value="ECO:0007669"/>
    <property type="project" value="InterPro"/>
</dbReference>
<keyword evidence="1" id="KW-0472">Membrane</keyword>
<protein>
    <submittedName>
        <fullName evidence="3">XRE family transcriptional regulator</fullName>
    </submittedName>
</protein>
<proteinExistence type="predicted"/>
<dbReference type="InterPro" id="IPR010982">
    <property type="entry name" value="Lambda_DNA-bd_dom_sf"/>
</dbReference>
<feature type="domain" description="HTH cro/C1-type" evidence="2">
    <location>
        <begin position="19"/>
        <end position="73"/>
    </location>
</feature>
<name>A0A9X7X8N6_STRDY</name>
<dbReference type="SMART" id="SM00530">
    <property type="entry name" value="HTH_XRE"/>
    <property type="match status" value="1"/>
</dbReference>
<dbReference type="CDD" id="cd00093">
    <property type="entry name" value="HTH_XRE"/>
    <property type="match status" value="1"/>
</dbReference>
<evidence type="ECO:0000259" key="2">
    <source>
        <dbReference type="PROSITE" id="PS50943"/>
    </source>
</evidence>
<evidence type="ECO:0000313" key="4">
    <source>
        <dbReference type="Proteomes" id="UP000347383"/>
    </source>
</evidence>
<dbReference type="EMBL" id="CP033165">
    <property type="protein sequence ID" value="QGH02280.1"/>
    <property type="molecule type" value="Genomic_DNA"/>
</dbReference>
<accession>A0A9X7X8N6</accession>
<sequence length="149" mass="16180">MENKKNERQLQINRLQQNLSSIRKIAGWSAETLGNKIGVTKQTISNLENKKTPMTFTQYIAIRAVLDAEIETNKDNEALPKVISILLDSLDSIDDNEYKEVQKSVETVAATASGGVASSALLGLLGAISPLAVSLIGTATLVNWKKLLK</sequence>
<dbReference type="InterPro" id="IPR001387">
    <property type="entry name" value="Cro/C1-type_HTH"/>
</dbReference>
<dbReference type="Proteomes" id="UP000347383">
    <property type="component" value="Chromosome"/>
</dbReference>
<dbReference type="AlphaFoldDB" id="A0A9X7X8N6"/>
<dbReference type="PROSITE" id="PS50943">
    <property type="entry name" value="HTH_CROC1"/>
    <property type="match status" value="1"/>
</dbReference>
<dbReference type="SUPFAM" id="SSF47413">
    <property type="entry name" value="lambda repressor-like DNA-binding domains"/>
    <property type="match status" value="1"/>
</dbReference>
<gene>
    <name evidence="3" type="ORF">EA457_06860</name>
</gene>
<feature type="transmembrane region" description="Helical" evidence="1">
    <location>
        <begin position="120"/>
        <end position="144"/>
    </location>
</feature>
<dbReference type="Pfam" id="PF01381">
    <property type="entry name" value="HTH_3"/>
    <property type="match status" value="1"/>
</dbReference>
<dbReference type="Gene3D" id="1.10.260.40">
    <property type="entry name" value="lambda repressor-like DNA-binding domains"/>
    <property type="match status" value="1"/>
</dbReference>